<dbReference type="SMART" id="SM00382">
    <property type="entry name" value="AAA"/>
    <property type="match status" value="1"/>
</dbReference>
<dbReference type="Proteomes" id="UP000275846">
    <property type="component" value="Unassembled WGS sequence"/>
</dbReference>
<keyword evidence="7" id="KW-1185">Reference proteome</keyword>
<gene>
    <name evidence="6" type="ORF">SSLN_LOCUS8837</name>
</gene>
<protein>
    <submittedName>
        <fullName evidence="6">Uncharacterized protein</fullName>
    </submittedName>
</protein>
<dbReference type="OrthoDB" id="1721884at2759"/>
<evidence type="ECO:0000256" key="3">
    <source>
        <dbReference type="SAM" id="MobiDB-lite"/>
    </source>
</evidence>
<feature type="compositionally biased region" description="Polar residues" evidence="3">
    <location>
        <begin position="209"/>
        <end position="221"/>
    </location>
</feature>
<dbReference type="Pfam" id="PF07724">
    <property type="entry name" value="AAA_2"/>
    <property type="match status" value="1"/>
</dbReference>
<feature type="compositionally biased region" description="Polar residues" evidence="3">
    <location>
        <begin position="47"/>
        <end position="60"/>
    </location>
</feature>
<dbReference type="SMART" id="SM01086">
    <property type="entry name" value="ClpB_D2-small"/>
    <property type="match status" value="1"/>
</dbReference>
<evidence type="ECO:0000259" key="4">
    <source>
        <dbReference type="SMART" id="SM00382"/>
    </source>
</evidence>
<dbReference type="Gene3D" id="1.10.8.60">
    <property type="match status" value="1"/>
</dbReference>
<evidence type="ECO:0000259" key="5">
    <source>
        <dbReference type="SMART" id="SM01086"/>
    </source>
</evidence>
<accession>A0A3P7CAP6</accession>
<feature type="compositionally biased region" description="Polar residues" evidence="3">
    <location>
        <begin position="169"/>
        <end position="194"/>
    </location>
</feature>
<keyword evidence="2" id="KW-0067">ATP-binding</keyword>
<dbReference type="Gene3D" id="3.40.50.300">
    <property type="entry name" value="P-loop containing nucleotide triphosphate hydrolases"/>
    <property type="match status" value="3"/>
</dbReference>
<feature type="region of interest" description="Disordered" evidence="3">
    <location>
        <begin position="37"/>
        <end position="74"/>
    </location>
</feature>
<dbReference type="GO" id="GO:0051603">
    <property type="term" value="P:proteolysis involved in protein catabolic process"/>
    <property type="evidence" value="ECO:0007669"/>
    <property type="project" value="TreeGrafter"/>
</dbReference>
<dbReference type="Pfam" id="PF10431">
    <property type="entry name" value="ClpB_D2-small"/>
    <property type="match status" value="1"/>
</dbReference>
<dbReference type="STRING" id="70667.A0A3P7CAP6"/>
<dbReference type="PANTHER" id="PTHR48102">
    <property type="entry name" value="ATP-DEPENDENT CLP PROTEASE ATP-BINDING SUBUNIT CLPX-LIKE, MITOCHONDRIAL-RELATED"/>
    <property type="match status" value="1"/>
</dbReference>
<dbReference type="PANTHER" id="PTHR48102:SF7">
    <property type="entry name" value="ATP-DEPENDENT CLP PROTEASE ATP-BINDING SUBUNIT CLPX-LIKE, MITOCHONDRIAL"/>
    <property type="match status" value="1"/>
</dbReference>
<dbReference type="InterPro" id="IPR019489">
    <property type="entry name" value="Clp_ATPase_C"/>
</dbReference>
<reference evidence="6 7" key="1">
    <citation type="submission" date="2018-11" db="EMBL/GenBank/DDBJ databases">
        <authorList>
            <consortium name="Pathogen Informatics"/>
        </authorList>
    </citation>
    <scope>NUCLEOTIDE SEQUENCE [LARGE SCALE GENOMIC DNA]</scope>
    <source>
        <strain evidence="6 7">NST_G2</strain>
    </source>
</reference>
<organism evidence="6 7">
    <name type="scientific">Schistocephalus solidus</name>
    <name type="common">Tapeworm</name>
    <dbReference type="NCBI Taxonomy" id="70667"/>
    <lineage>
        <taxon>Eukaryota</taxon>
        <taxon>Metazoa</taxon>
        <taxon>Spiralia</taxon>
        <taxon>Lophotrochozoa</taxon>
        <taxon>Platyhelminthes</taxon>
        <taxon>Cestoda</taxon>
        <taxon>Eucestoda</taxon>
        <taxon>Diphyllobothriidea</taxon>
        <taxon>Diphyllobothriidae</taxon>
        <taxon>Schistocephalus</taxon>
    </lineage>
</organism>
<dbReference type="SUPFAM" id="SSF52540">
    <property type="entry name" value="P-loop containing nucleoside triphosphate hydrolases"/>
    <property type="match status" value="1"/>
</dbReference>
<dbReference type="AlphaFoldDB" id="A0A3P7CAP6"/>
<dbReference type="Pfam" id="PF26040">
    <property type="entry name" value="Zn_ribbon_CLPX_N"/>
    <property type="match status" value="1"/>
</dbReference>
<dbReference type="InterPro" id="IPR003593">
    <property type="entry name" value="AAA+_ATPase"/>
</dbReference>
<feature type="region of interest" description="Disordered" evidence="3">
    <location>
        <begin position="169"/>
        <end position="234"/>
    </location>
</feature>
<dbReference type="EMBL" id="UYSU01034881">
    <property type="protein sequence ID" value="VDL95222.1"/>
    <property type="molecule type" value="Genomic_DNA"/>
</dbReference>
<evidence type="ECO:0000313" key="7">
    <source>
        <dbReference type="Proteomes" id="UP000275846"/>
    </source>
</evidence>
<dbReference type="InterPro" id="IPR059067">
    <property type="entry name" value="Znf_ribbon_CLPX-like"/>
</dbReference>
<dbReference type="GO" id="GO:0016887">
    <property type="term" value="F:ATP hydrolysis activity"/>
    <property type="evidence" value="ECO:0007669"/>
    <property type="project" value="InterPro"/>
</dbReference>
<dbReference type="InterPro" id="IPR050052">
    <property type="entry name" value="ATP-dep_Clp_protease_ClpX"/>
</dbReference>
<dbReference type="InterPro" id="IPR027417">
    <property type="entry name" value="P-loop_NTPase"/>
</dbReference>
<sequence length="850" mass="91609">MALTIDARKQAFSGTQLTPITVEDSLVCKCRRNNNKAPSDFGGSRTPPISGSGPSETDIFSGQSSPPGGSGGHPPIITCSKCGGPLHTIEPSTSHISRFLKCESCQQLYTVTEKSSLKSCSTTSSIPPPYPKQIHEYLNRHVIGQEHAKKILSVQVYSHYNRINHCGTSADAQGSQYSTGATVDMSSSPSQSGPTLPFIPGMTIRPVTSHPSPGAPSSQTPRGPPPAPFPLVGKPDTTNPSVSVFCFDYCQRVGQGRQRYAHHLHLKDSPCEPFLPPRTHNFVFHTPVLLELFRLLSGAGTAPGRPLSASSVYTPGSVPIAGGNSEDATPNSGGGNWGSRLIYNDGQLEPVKLEKSNIILLGPTGSGKTLLAQTLAQCLDVPFAICDCTTLTQAGYVGEDIESVIAKLLQNANFSVERAQQGIVFLDEVDKISSRAGLLHSIRDVGGEGVQQGMLKMLEGSIVNVPDAKGSRKLRGETVQVDTTNILFIASGAFNGLAKLIGRRKQKKASAAPSLSACSAYITGITYFSSTTATCKAPHESFSNETESRSICVIHFLHLLNSSGKTKATEIRLTYDLSDTFGFFVAEARIRSMSFSCHLCHERIGFLEEEDPGKETVGTPPQYTTPAPVSWLNVKTGSSGDSPVSRSDVSAEEMQEADRLLSEVEACDLIEFGIIPEFVGRFPIITALHSLDEGMLVRILTEPKNALLSQYKFLFRVDKASLLFSLLKLPAFRSAFQRTLHRTSAINPSCYYSCPFSYPFTCELNVTPDALRAIAQQAMITKTGARGLRAIMERILLQPRYDVPGSNIVSVIIDRDVVLGTSPPKYVFSEPEVEESFSTNKASCPSAFSG</sequence>
<keyword evidence="1" id="KW-0547">Nucleotide-binding</keyword>
<dbReference type="InterPro" id="IPR003959">
    <property type="entry name" value="ATPase_AAA_core"/>
</dbReference>
<name>A0A3P7CAP6_SCHSO</name>
<evidence type="ECO:0000256" key="2">
    <source>
        <dbReference type="ARBA" id="ARBA00022840"/>
    </source>
</evidence>
<dbReference type="GO" id="GO:0005524">
    <property type="term" value="F:ATP binding"/>
    <property type="evidence" value="ECO:0007669"/>
    <property type="project" value="UniProtKB-KW"/>
</dbReference>
<evidence type="ECO:0000256" key="1">
    <source>
        <dbReference type="ARBA" id="ARBA00022741"/>
    </source>
</evidence>
<dbReference type="GO" id="GO:0005759">
    <property type="term" value="C:mitochondrial matrix"/>
    <property type="evidence" value="ECO:0007669"/>
    <property type="project" value="TreeGrafter"/>
</dbReference>
<feature type="domain" description="Clp ATPase C-terminal" evidence="5">
    <location>
        <begin position="691"/>
        <end position="819"/>
    </location>
</feature>
<evidence type="ECO:0000313" key="6">
    <source>
        <dbReference type="EMBL" id="VDL95222.1"/>
    </source>
</evidence>
<proteinExistence type="predicted"/>
<feature type="domain" description="AAA+ ATPase" evidence="4">
    <location>
        <begin position="354"/>
        <end position="507"/>
    </location>
</feature>